<dbReference type="Gene3D" id="3.10.50.40">
    <property type="match status" value="1"/>
</dbReference>
<dbReference type="SUPFAM" id="SSF54534">
    <property type="entry name" value="FKBP-like"/>
    <property type="match status" value="1"/>
</dbReference>
<dbReference type="Proteomes" id="UP000010366">
    <property type="component" value="Chromosome"/>
</dbReference>
<dbReference type="eggNOG" id="COG0760">
    <property type="taxonomic scope" value="Bacteria"/>
</dbReference>
<evidence type="ECO:0000256" key="1">
    <source>
        <dbReference type="ARBA" id="ARBA00000971"/>
    </source>
</evidence>
<evidence type="ECO:0000256" key="3">
    <source>
        <dbReference type="ARBA" id="ARBA00022729"/>
    </source>
</evidence>
<dbReference type="PANTHER" id="PTHR47245">
    <property type="entry name" value="PEPTIDYLPROLYL ISOMERASE"/>
    <property type="match status" value="1"/>
</dbReference>
<dbReference type="SUPFAM" id="SSF109998">
    <property type="entry name" value="Triger factor/SurA peptide-binding domain-like"/>
    <property type="match status" value="1"/>
</dbReference>
<protein>
    <recommendedName>
        <fullName evidence="2">peptidylprolyl isomerase</fullName>
        <ecNumber evidence="2">5.2.1.8</ecNumber>
    </recommendedName>
</protein>
<keyword evidence="3" id="KW-0732">Signal</keyword>
<keyword evidence="4 6" id="KW-0697">Rotamase</keyword>
<name>K9U9N0_CHAP6</name>
<evidence type="ECO:0000256" key="5">
    <source>
        <dbReference type="ARBA" id="ARBA00023235"/>
    </source>
</evidence>
<keyword evidence="9" id="KW-1185">Reference proteome</keyword>
<organism evidence="8 9">
    <name type="scientific">Chamaesiphon minutus (strain ATCC 27169 / PCC 6605)</name>
    <dbReference type="NCBI Taxonomy" id="1173020"/>
    <lineage>
        <taxon>Bacteria</taxon>
        <taxon>Bacillati</taxon>
        <taxon>Cyanobacteriota</taxon>
        <taxon>Cyanophyceae</taxon>
        <taxon>Gomontiellales</taxon>
        <taxon>Chamaesiphonaceae</taxon>
        <taxon>Chamaesiphon</taxon>
    </lineage>
</organism>
<evidence type="ECO:0000313" key="9">
    <source>
        <dbReference type="Proteomes" id="UP000010366"/>
    </source>
</evidence>
<dbReference type="AlphaFoldDB" id="K9U9N0"/>
<proteinExistence type="predicted"/>
<gene>
    <name evidence="8" type="ORF">Cha6605_0498</name>
</gene>
<dbReference type="InterPro" id="IPR050245">
    <property type="entry name" value="PrsA_foldase"/>
</dbReference>
<dbReference type="EMBL" id="CP003600">
    <property type="protein sequence ID" value="AFY91787.1"/>
    <property type="molecule type" value="Genomic_DNA"/>
</dbReference>
<reference evidence="8 9" key="1">
    <citation type="submission" date="2012-05" db="EMBL/GenBank/DDBJ databases">
        <title>Finished chromosome of genome of Chamaesiphon sp. PCC 6605.</title>
        <authorList>
            <consortium name="US DOE Joint Genome Institute"/>
            <person name="Gugger M."/>
            <person name="Coursin T."/>
            <person name="Rippka R."/>
            <person name="Tandeau De Marsac N."/>
            <person name="Huntemann M."/>
            <person name="Wei C.-L."/>
            <person name="Han J."/>
            <person name="Detter J.C."/>
            <person name="Han C."/>
            <person name="Tapia R."/>
            <person name="Chen A."/>
            <person name="Kyrpides N."/>
            <person name="Mavromatis K."/>
            <person name="Markowitz V."/>
            <person name="Szeto E."/>
            <person name="Ivanova N."/>
            <person name="Pagani I."/>
            <person name="Pati A."/>
            <person name="Goodwin L."/>
            <person name="Nordberg H.P."/>
            <person name="Cantor M.N."/>
            <person name="Hua S.X."/>
            <person name="Woyke T."/>
            <person name="Kerfeld C.A."/>
        </authorList>
    </citation>
    <scope>NUCLEOTIDE SEQUENCE [LARGE SCALE GENOMIC DNA]</scope>
    <source>
        <strain evidence="9">ATCC 27169 / PCC 6605</strain>
    </source>
</reference>
<dbReference type="PANTHER" id="PTHR47245:SF1">
    <property type="entry name" value="FOLDASE PROTEIN PRSA"/>
    <property type="match status" value="1"/>
</dbReference>
<dbReference type="RefSeq" id="WP_015157981.1">
    <property type="nucleotide sequence ID" value="NC_019697.1"/>
</dbReference>
<dbReference type="Gene3D" id="1.10.4030.10">
    <property type="entry name" value="Porin chaperone SurA, peptide-binding domain"/>
    <property type="match status" value="1"/>
</dbReference>
<accession>K9U9N0</accession>
<dbReference type="GO" id="GO:0003755">
    <property type="term" value="F:peptidyl-prolyl cis-trans isomerase activity"/>
    <property type="evidence" value="ECO:0007669"/>
    <property type="project" value="UniProtKB-KW"/>
</dbReference>
<feature type="domain" description="PpiC" evidence="7">
    <location>
        <begin position="116"/>
        <end position="210"/>
    </location>
</feature>
<dbReference type="Pfam" id="PF00639">
    <property type="entry name" value="Rotamase"/>
    <property type="match status" value="1"/>
</dbReference>
<dbReference type="HOGENOM" id="CLU_082394_1_0_3"/>
<evidence type="ECO:0000313" key="8">
    <source>
        <dbReference type="EMBL" id="AFY91787.1"/>
    </source>
</evidence>
<dbReference type="KEGG" id="cmp:Cha6605_0498"/>
<dbReference type="PROSITE" id="PS50198">
    <property type="entry name" value="PPIC_PPIASE_2"/>
    <property type="match status" value="1"/>
</dbReference>
<dbReference type="OrthoDB" id="507969at2"/>
<sequence length="247" mass="28331">MIANIERKITERDLINEAKLAGKIPELMRGIIRRQVIEQQVRKAGISPTTADLQQAADKFRLVNKLESAAATQKWLAERFLSVDDFEEMVTQELISQQLARYLFGDRVEQFFYQNLVEYTSAIIYEVILEDRNLAMELFYSLQEGDLSFADVAYQYIPNPELRRRGGYIGKVGRKQLRPEISATIFAAKPPQLLAPIVTAVGVHLIQVEEIVEPRLDDDLRQQILMEMFDLWLADAIAAYPQCPIEI</sequence>
<comment type="catalytic activity">
    <reaction evidence="1">
        <text>[protein]-peptidylproline (omega=180) = [protein]-peptidylproline (omega=0)</text>
        <dbReference type="Rhea" id="RHEA:16237"/>
        <dbReference type="Rhea" id="RHEA-COMP:10747"/>
        <dbReference type="Rhea" id="RHEA-COMP:10748"/>
        <dbReference type="ChEBI" id="CHEBI:83833"/>
        <dbReference type="ChEBI" id="CHEBI:83834"/>
        <dbReference type="EC" id="5.2.1.8"/>
    </reaction>
</comment>
<dbReference type="STRING" id="1173020.Cha6605_0498"/>
<evidence type="ECO:0000259" key="7">
    <source>
        <dbReference type="PROSITE" id="PS50198"/>
    </source>
</evidence>
<evidence type="ECO:0000256" key="2">
    <source>
        <dbReference type="ARBA" id="ARBA00013194"/>
    </source>
</evidence>
<dbReference type="InterPro" id="IPR046357">
    <property type="entry name" value="PPIase_dom_sf"/>
</dbReference>
<dbReference type="InterPro" id="IPR000297">
    <property type="entry name" value="PPIase_PpiC"/>
</dbReference>
<evidence type="ECO:0000256" key="4">
    <source>
        <dbReference type="ARBA" id="ARBA00023110"/>
    </source>
</evidence>
<dbReference type="InterPro" id="IPR027304">
    <property type="entry name" value="Trigger_fact/SurA_dom_sf"/>
</dbReference>
<dbReference type="EC" id="5.2.1.8" evidence="2"/>
<evidence type="ECO:0000256" key="6">
    <source>
        <dbReference type="PROSITE-ProRule" id="PRU00278"/>
    </source>
</evidence>
<keyword evidence="5 6" id="KW-0413">Isomerase</keyword>